<evidence type="ECO:0000313" key="1">
    <source>
        <dbReference type="EMBL" id="GFD12102.1"/>
    </source>
</evidence>
<proteinExistence type="predicted"/>
<dbReference type="EMBL" id="BKCJ011263486">
    <property type="protein sequence ID" value="GFD12102.1"/>
    <property type="molecule type" value="Genomic_DNA"/>
</dbReference>
<dbReference type="AlphaFoldDB" id="A0A699TMX2"/>
<name>A0A699TMX2_TANCI</name>
<feature type="non-terminal residue" evidence="1">
    <location>
        <position position="1"/>
    </location>
</feature>
<comment type="caution">
    <text evidence="1">The sequence shown here is derived from an EMBL/GenBank/DDBJ whole genome shotgun (WGS) entry which is preliminary data.</text>
</comment>
<reference evidence="1" key="1">
    <citation type="journal article" date="2019" name="Sci. Rep.">
        <title>Draft genome of Tanacetum cinerariifolium, the natural source of mosquito coil.</title>
        <authorList>
            <person name="Yamashiro T."/>
            <person name="Shiraishi A."/>
            <person name="Satake H."/>
            <person name="Nakayama K."/>
        </authorList>
    </citation>
    <scope>NUCLEOTIDE SEQUENCE</scope>
</reference>
<protein>
    <submittedName>
        <fullName evidence="1">Uncharacterized protein</fullName>
    </submittedName>
</protein>
<organism evidence="1">
    <name type="scientific">Tanacetum cinerariifolium</name>
    <name type="common">Dalmatian daisy</name>
    <name type="synonym">Chrysanthemum cinerariifolium</name>
    <dbReference type="NCBI Taxonomy" id="118510"/>
    <lineage>
        <taxon>Eukaryota</taxon>
        <taxon>Viridiplantae</taxon>
        <taxon>Streptophyta</taxon>
        <taxon>Embryophyta</taxon>
        <taxon>Tracheophyta</taxon>
        <taxon>Spermatophyta</taxon>
        <taxon>Magnoliopsida</taxon>
        <taxon>eudicotyledons</taxon>
        <taxon>Gunneridae</taxon>
        <taxon>Pentapetalae</taxon>
        <taxon>asterids</taxon>
        <taxon>campanulids</taxon>
        <taxon>Asterales</taxon>
        <taxon>Asteraceae</taxon>
        <taxon>Asteroideae</taxon>
        <taxon>Anthemideae</taxon>
        <taxon>Anthemidinae</taxon>
        <taxon>Tanacetum</taxon>
    </lineage>
</organism>
<accession>A0A699TMX2</accession>
<gene>
    <name evidence="1" type="ORF">Tci_884071</name>
</gene>
<sequence length="175" mass="19685">LEVEEHCRNVKLSKNKKSVTACNDSLNAKTVKVKSVSALCDKRMLIAKHDMCVLKSVAKPLKKTVASESNKKPRNFTRKIYERVSKTYSWWYSKFTPSGYMWKPKSTKGNVNPNVSMPLGNASRTANVKDTMTSRHSIVSNTPLSSNSFAAHRDCSVHRRLWVLKAHDGKSQASN</sequence>